<dbReference type="Proteomes" id="UP000322699">
    <property type="component" value="Unassembled WGS sequence"/>
</dbReference>
<organism evidence="1 2">
    <name type="scientific">Rubripirellula obstinata</name>
    <dbReference type="NCBI Taxonomy" id="406547"/>
    <lineage>
        <taxon>Bacteria</taxon>
        <taxon>Pseudomonadati</taxon>
        <taxon>Planctomycetota</taxon>
        <taxon>Planctomycetia</taxon>
        <taxon>Pirellulales</taxon>
        <taxon>Pirellulaceae</taxon>
        <taxon>Rubripirellula</taxon>
    </lineage>
</organism>
<dbReference type="PANTHER" id="PTHR30203:SF33">
    <property type="entry name" value="BLR4455 PROTEIN"/>
    <property type="match status" value="1"/>
</dbReference>
<dbReference type="PANTHER" id="PTHR30203">
    <property type="entry name" value="OUTER MEMBRANE CATION EFFLUX PROTEIN"/>
    <property type="match status" value="1"/>
</dbReference>
<evidence type="ECO:0000313" key="1">
    <source>
        <dbReference type="EMBL" id="KAA1259640.1"/>
    </source>
</evidence>
<protein>
    <submittedName>
        <fullName evidence="1">Outer membrane efflux protein</fullName>
    </submittedName>
</protein>
<dbReference type="AlphaFoldDB" id="A0A5B1CJE8"/>
<dbReference type="GO" id="GO:0015562">
    <property type="term" value="F:efflux transmembrane transporter activity"/>
    <property type="evidence" value="ECO:0007669"/>
    <property type="project" value="InterPro"/>
</dbReference>
<reference evidence="1 2" key="1">
    <citation type="submission" date="2019-08" db="EMBL/GenBank/DDBJ databases">
        <title>Deep-cultivation of Planctomycetes and their phenomic and genomic characterization uncovers novel biology.</title>
        <authorList>
            <person name="Wiegand S."/>
            <person name="Jogler M."/>
            <person name="Boedeker C."/>
            <person name="Pinto D."/>
            <person name="Vollmers J."/>
            <person name="Rivas-Marin E."/>
            <person name="Kohn T."/>
            <person name="Peeters S.H."/>
            <person name="Heuer A."/>
            <person name="Rast P."/>
            <person name="Oberbeckmann S."/>
            <person name="Bunk B."/>
            <person name="Jeske O."/>
            <person name="Meyerdierks A."/>
            <person name="Storesund J.E."/>
            <person name="Kallscheuer N."/>
            <person name="Luecker S."/>
            <person name="Lage O.M."/>
            <person name="Pohl T."/>
            <person name="Merkel B.J."/>
            <person name="Hornburger P."/>
            <person name="Mueller R.-W."/>
            <person name="Bruemmer F."/>
            <person name="Labrenz M."/>
            <person name="Spormann A.M."/>
            <person name="Op Den Camp H."/>
            <person name="Overmann J."/>
            <person name="Amann R."/>
            <person name="Jetten M.S.M."/>
            <person name="Mascher T."/>
            <person name="Medema M.H."/>
            <person name="Devos D.P."/>
            <person name="Kaster A.-K."/>
            <person name="Ovreas L."/>
            <person name="Rohde M."/>
            <person name="Galperin M.Y."/>
            <person name="Jogler C."/>
        </authorList>
    </citation>
    <scope>NUCLEOTIDE SEQUENCE [LARGE SCALE GENOMIC DNA]</scope>
    <source>
        <strain evidence="1 2">LF1</strain>
    </source>
</reference>
<gene>
    <name evidence="1" type="ORF">LF1_21750</name>
</gene>
<evidence type="ECO:0000313" key="2">
    <source>
        <dbReference type="Proteomes" id="UP000322699"/>
    </source>
</evidence>
<name>A0A5B1CJE8_9BACT</name>
<dbReference type="Gene3D" id="1.20.1600.10">
    <property type="entry name" value="Outer membrane efflux proteins (OEP)"/>
    <property type="match status" value="1"/>
</dbReference>
<accession>A0A5B1CJE8</accession>
<proteinExistence type="predicted"/>
<dbReference type="EMBL" id="VRLW01000001">
    <property type="protein sequence ID" value="KAA1259640.1"/>
    <property type="molecule type" value="Genomic_DNA"/>
</dbReference>
<sequence>MLGWSKRGWRSDFNSEVVDLVKDPNLVGSLTKSATGKLLGLRLLLSATVLLAPSVGCHQARKNGYHDLASTIGNDTACIDALMCNVDAGAPPETFSEYSSPPKTLRSVDWDDQTYRELTLGESVELALTHSQVLRDLGARVLRNPDATATRENRALVETDPQTSVDAALSAFDAQFYALGKWQNNDRQFNNRFFGGGSNAFQQDTHDYVAQISKRTATGAQFALRSVTDYDANNATGNEFPSAWQSQLHAEARQPLMQGGGLAFNRIAGPGAEPGVYNGVLIAKVNNDITASEFRQQTRDYLSNVINAYWDLYFAYRDLDAKRQSLDRARETWKSYEAQKTSNRRTGAAEALAREQYFRFESELQDAIAGKVVQRTSAGNASTGGSFAGAGGVLAAERRLRLLIGLPITESDLIRPADEPHEAPMIFDWDSISAEAVRMRSELQQQRLLVKRREMELLAARNFLMPTLDLVTIYRIRGLDQNLAGDNSALGEIGTMDFQEYEANLEMRMPVGFRQAHAAVRHAKFQISRAEAILQEQQRQILHDLASVVAECDRALVQSQTNLSRYLAASEALQVLEANRNAGLPVNLEQLLDSQRRISEAQTRYYQSLVEYTVAAKNVQVEKGTLLETLNMLIAKEPVLAASSP</sequence>
<dbReference type="SUPFAM" id="SSF56954">
    <property type="entry name" value="Outer membrane efflux proteins (OEP)"/>
    <property type="match status" value="1"/>
</dbReference>
<dbReference type="InterPro" id="IPR010131">
    <property type="entry name" value="MdtP/NodT-like"/>
</dbReference>
<keyword evidence="2" id="KW-1185">Reference proteome</keyword>
<comment type="caution">
    <text evidence="1">The sequence shown here is derived from an EMBL/GenBank/DDBJ whole genome shotgun (WGS) entry which is preliminary data.</text>
</comment>
<dbReference type="OrthoDB" id="229865at2"/>